<evidence type="ECO:0000313" key="3">
    <source>
        <dbReference type="Proteomes" id="UP000596661"/>
    </source>
</evidence>
<dbReference type="EnsemblPlants" id="evm.model.06.1413">
    <property type="protein sequence ID" value="cds.evm.model.06.1413"/>
    <property type="gene ID" value="evm.TU.06.1413"/>
</dbReference>
<accession>A0A803PUD1</accession>
<organism evidence="2 3">
    <name type="scientific">Cannabis sativa</name>
    <name type="common">Hemp</name>
    <name type="synonym">Marijuana</name>
    <dbReference type="NCBI Taxonomy" id="3483"/>
    <lineage>
        <taxon>Eukaryota</taxon>
        <taxon>Viridiplantae</taxon>
        <taxon>Streptophyta</taxon>
        <taxon>Embryophyta</taxon>
        <taxon>Tracheophyta</taxon>
        <taxon>Spermatophyta</taxon>
        <taxon>Magnoliopsida</taxon>
        <taxon>eudicotyledons</taxon>
        <taxon>Gunneridae</taxon>
        <taxon>Pentapetalae</taxon>
        <taxon>rosids</taxon>
        <taxon>fabids</taxon>
        <taxon>Rosales</taxon>
        <taxon>Cannabaceae</taxon>
        <taxon>Cannabis</taxon>
    </lineage>
</organism>
<protein>
    <recommendedName>
        <fullName evidence="1">Reverse transcriptase zinc-binding domain-containing protein</fullName>
    </recommendedName>
</protein>
<reference evidence="2" key="1">
    <citation type="submission" date="2018-11" db="EMBL/GenBank/DDBJ databases">
        <authorList>
            <person name="Grassa J C."/>
        </authorList>
    </citation>
    <scope>NUCLEOTIDE SEQUENCE [LARGE SCALE GENOMIC DNA]</scope>
</reference>
<sequence length="183" mass="21095">MNTKFTRWDVEVISDLFNNRDKEFIYRIPISTTNVTDKWYWSKEVSETYSVKSAYKLIQDLKFPTGSPISTDFWKALWALKCPPTVKDMLWRFVSNCLPTCGSLVQRHVRISSSCPICNRGVETVTHFLVSCSFTAACWRSAGLYGGNPGDISFGEWLQDRFNNWELRERHMGGNALLGYLAR</sequence>
<evidence type="ECO:0000259" key="1">
    <source>
        <dbReference type="Pfam" id="PF13966"/>
    </source>
</evidence>
<dbReference type="Gramene" id="evm.model.06.1413">
    <property type="protein sequence ID" value="cds.evm.model.06.1413"/>
    <property type="gene ID" value="evm.TU.06.1413"/>
</dbReference>
<feature type="domain" description="Reverse transcriptase zinc-binding" evidence="1">
    <location>
        <begin position="49"/>
        <end position="139"/>
    </location>
</feature>
<dbReference type="EMBL" id="UZAU01000606">
    <property type="status" value="NOT_ANNOTATED_CDS"/>
    <property type="molecule type" value="Genomic_DNA"/>
</dbReference>
<dbReference type="Proteomes" id="UP000596661">
    <property type="component" value="Chromosome 6"/>
</dbReference>
<keyword evidence="3" id="KW-1185">Reference proteome</keyword>
<dbReference type="OMA" id="WHALVEC"/>
<dbReference type="AlphaFoldDB" id="A0A803PUD1"/>
<reference evidence="2" key="2">
    <citation type="submission" date="2021-03" db="UniProtKB">
        <authorList>
            <consortium name="EnsemblPlants"/>
        </authorList>
    </citation>
    <scope>IDENTIFICATION</scope>
</reference>
<proteinExistence type="predicted"/>
<name>A0A803PUD1_CANSA</name>
<dbReference type="Pfam" id="PF13966">
    <property type="entry name" value="zf-RVT"/>
    <property type="match status" value="1"/>
</dbReference>
<evidence type="ECO:0000313" key="2">
    <source>
        <dbReference type="EnsemblPlants" id="cds.evm.model.06.1413"/>
    </source>
</evidence>
<dbReference type="InterPro" id="IPR026960">
    <property type="entry name" value="RVT-Znf"/>
</dbReference>